<dbReference type="SMART" id="SM00326">
    <property type="entry name" value="SH3"/>
    <property type="match status" value="2"/>
</dbReference>
<evidence type="ECO:0000256" key="4">
    <source>
        <dbReference type="ARBA" id="ARBA00022553"/>
    </source>
</evidence>
<feature type="domain" description="SH3" evidence="6">
    <location>
        <begin position="267"/>
        <end position="326"/>
    </location>
</feature>
<dbReference type="CDD" id="cd00174">
    <property type="entry name" value="SH3"/>
    <property type="match status" value="1"/>
</dbReference>
<evidence type="ECO:0000313" key="7">
    <source>
        <dbReference type="EMBL" id="OHS98452.1"/>
    </source>
</evidence>
<keyword evidence="4" id="KW-0597">Phosphoprotein</keyword>
<proteinExistence type="predicted"/>
<keyword evidence="3" id="KW-0963">Cytoplasm</keyword>
<dbReference type="Proteomes" id="UP000179807">
    <property type="component" value="Unassembled WGS sequence"/>
</dbReference>
<dbReference type="InterPro" id="IPR036028">
    <property type="entry name" value="SH3-like_dom_sf"/>
</dbReference>
<dbReference type="OrthoDB" id="10255964at2759"/>
<dbReference type="Pfam" id="PF00018">
    <property type="entry name" value="SH3_1"/>
    <property type="match status" value="1"/>
</dbReference>
<dbReference type="RefSeq" id="XP_068351589.1">
    <property type="nucleotide sequence ID" value="XM_068510070.1"/>
</dbReference>
<sequence length="392" mass="44002">MKYGVSSQNFSTNLVMSNCQELVTIFDRIITRIDKGSENYTLLAKYVSHRIEIEEKISQQLKSIIPSQFDTGDLLISALLENVKSEAEQHQHFATDLRKQISVPANTYVSTMRENQKKIGSTAKNSRNTVQKAISDTEKAQKEVDAQKAKCNGLAGSALTKQQRKVVSATKEHQVKVVAEAKTAQTISLNNMPNIHREFSEFDSIRLQKLQRTASAFITLKSSLCDAIKNGCSSFQAKMASFDGKDRSERYIARVFDTTNSNMKEDDPDLCAIAVADYRSDDTRDLQFVRGEKIYITAQHHSGWWEGRINDKVGVFPKTFVTMPGSVELRKDPIGAVFLVTEDYSKAKGGDISLLTGDLVYVDYVSKDRCSGTNIRDKKRGYFPLTCLECRI</sequence>
<evidence type="ECO:0000256" key="3">
    <source>
        <dbReference type="ARBA" id="ARBA00022490"/>
    </source>
</evidence>
<keyword evidence="2 5" id="KW-0728">SH3 domain</keyword>
<dbReference type="GO" id="GO:0005886">
    <property type="term" value="C:plasma membrane"/>
    <property type="evidence" value="ECO:0007669"/>
    <property type="project" value="TreeGrafter"/>
</dbReference>
<evidence type="ECO:0000259" key="6">
    <source>
        <dbReference type="PROSITE" id="PS50002"/>
    </source>
</evidence>
<dbReference type="GO" id="GO:0043226">
    <property type="term" value="C:organelle"/>
    <property type="evidence" value="ECO:0007669"/>
    <property type="project" value="UniProtKB-ARBA"/>
</dbReference>
<name>A0A1J4JMG8_9EUKA</name>
<dbReference type="Gene3D" id="2.30.30.40">
    <property type="entry name" value="SH3 Domains"/>
    <property type="match status" value="1"/>
</dbReference>
<dbReference type="SUPFAM" id="SSF50044">
    <property type="entry name" value="SH3-domain"/>
    <property type="match status" value="2"/>
</dbReference>
<evidence type="ECO:0000256" key="5">
    <source>
        <dbReference type="PROSITE-ProRule" id="PRU00192"/>
    </source>
</evidence>
<dbReference type="VEuPathDB" id="TrichDB:TRFO_35114"/>
<reference evidence="7" key="1">
    <citation type="submission" date="2016-10" db="EMBL/GenBank/DDBJ databases">
        <authorList>
            <person name="Benchimol M."/>
            <person name="Almeida L.G."/>
            <person name="Vasconcelos A.T."/>
            <person name="Perreira-Neves A."/>
            <person name="Rosa I.A."/>
            <person name="Tasca T."/>
            <person name="Bogo M.R."/>
            <person name="de Souza W."/>
        </authorList>
    </citation>
    <scope>NUCLEOTIDE SEQUENCE [LARGE SCALE GENOMIC DNA]</scope>
    <source>
        <strain evidence="7">K</strain>
    </source>
</reference>
<dbReference type="GO" id="GO:0005737">
    <property type="term" value="C:cytoplasm"/>
    <property type="evidence" value="ECO:0007669"/>
    <property type="project" value="TreeGrafter"/>
</dbReference>
<dbReference type="InterPro" id="IPR027267">
    <property type="entry name" value="AH/BAR_dom_sf"/>
</dbReference>
<gene>
    <name evidence="7" type="ORF">TRFO_35114</name>
</gene>
<dbReference type="Gene3D" id="1.20.1270.60">
    <property type="entry name" value="Arfaptin homology (AH) domain/BAR domain"/>
    <property type="match status" value="1"/>
</dbReference>
<dbReference type="PANTHER" id="PTHR23065:SF7">
    <property type="entry name" value="NOSTRIN, ISOFORM H"/>
    <property type="match status" value="1"/>
</dbReference>
<comment type="caution">
    <text evidence="7">The sequence shown here is derived from an EMBL/GenBank/DDBJ whole genome shotgun (WGS) entry which is preliminary data.</text>
</comment>
<dbReference type="PROSITE" id="PS50002">
    <property type="entry name" value="SH3"/>
    <property type="match status" value="2"/>
</dbReference>
<evidence type="ECO:0000256" key="1">
    <source>
        <dbReference type="ARBA" id="ARBA00004496"/>
    </source>
</evidence>
<protein>
    <submittedName>
        <fullName evidence="7">Variant SH3 domain containing protein</fullName>
    </submittedName>
</protein>
<dbReference type="GeneID" id="94844774"/>
<dbReference type="PANTHER" id="PTHR23065">
    <property type="entry name" value="PROLINE-SERINE-THREONINE PHOSPHATASE INTERACTING PROTEIN 1"/>
    <property type="match status" value="1"/>
</dbReference>
<evidence type="ECO:0000256" key="2">
    <source>
        <dbReference type="ARBA" id="ARBA00022443"/>
    </source>
</evidence>
<keyword evidence="8" id="KW-1185">Reference proteome</keyword>
<accession>A0A1J4JMG8</accession>
<dbReference type="EMBL" id="MLAK01001054">
    <property type="protein sequence ID" value="OHS98452.1"/>
    <property type="molecule type" value="Genomic_DNA"/>
</dbReference>
<dbReference type="SUPFAM" id="SSF103657">
    <property type="entry name" value="BAR/IMD domain-like"/>
    <property type="match status" value="1"/>
</dbReference>
<dbReference type="AlphaFoldDB" id="A0A1J4JMG8"/>
<dbReference type="InterPro" id="IPR001452">
    <property type="entry name" value="SH3_domain"/>
</dbReference>
<evidence type="ECO:0000313" key="8">
    <source>
        <dbReference type="Proteomes" id="UP000179807"/>
    </source>
</evidence>
<feature type="domain" description="SH3" evidence="6">
    <location>
        <begin position="333"/>
        <end position="392"/>
    </location>
</feature>
<organism evidence="7 8">
    <name type="scientific">Tritrichomonas foetus</name>
    <dbReference type="NCBI Taxonomy" id="1144522"/>
    <lineage>
        <taxon>Eukaryota</taxon>
        <taxon>Metamonada</taxon>
        <taxon>Parabasalia</taxon>
        <taxon>Tritrichomonadida</taxon>
        <taxon>Tritrichomonadidae</taxon>
        <taxon>Tritrichomonas</taxon>
    </lineage>
</organism>
<comment type="subcellular location">
    <subcellularLocation>
        <location evidence="1">Cytoplasm</location>
    </subcellularLocation>
</comment>